<dbReference type="EMBL" id="BARW01007295">
    <property type="protein sequence ID" value="GAI86470.1"/>
    <property type="molecule type" value="Genomic_DNA"/>
</dbReference>
<proteinExistence type="predicted"/>
<dbReference type="AlphaFoldDB" id="X1TFY4"/>
<evidence type="ECO:0000313" key="1">
    <source>
        <dbReference type="EMBL" id="GAI86470.1"/>
    </source>
</evidence>
<name>X1TFY4_9ZZZZ</name>
<organism evidence="1">
    <name type="scientific">marine sediment metagenome</name>
    <dbReference type="NCBI Taxonomy" id="412755"/>
    <lineage>
        <taxon>unclassified sequences</taxon>
        <taxon>metagenomes</taxon>
        <taxon>ecological metagenomes</taxon>
    </lineage>
</organism>
<accession>X1TFY4</accession>
<gene>
    <name evidence="1" type="ORF">S12H4_15214</name>
</gene>
<sequence>MQQNIPSKNESKVEELVALVIKEKWKYACKRQVPINGKIPDIVAYNSNSDTLIAVEIKLKNWKRGLYQAFLNKNIADFSFLCMPKNFYKGVRDKIYDDLKKTGLGFLEIDSYNQEILIKKIPEKNVIRAERRENLKKIVCGNGGEYE</sequence>
<comment type="caution">
    <text evidence="1">The sequence shown here is derived from an EMBL/GenBank/DDBJ whole genome shotgun (WGS) entry which is preliminary data.</text>
</comment>
<protein>
    <submittedName>
        <fullName evidence="1">Uncharacterized protein</fullName>
    </submittedName>
</protein>
<reference evidence="1" key="1">
    <citation type="journal article" date="2014" name="Front. Microbiol.">
        <title>High frequency of phylogenetically diverse reductive dehalogenase-homologous genes in deep subseafloor sedimentary metagenomes.</title>
        <authorList>
            <person name="Kawai M."/>
            <person name="Futagami T."/>
            <person name="Toyoda A."/>
            <person name="Takaki Y."/>
            <person name="Nishi S."/>
            <person name="Hori S."/>
            <person name="Arai W."/>
            <person name="Tsubouchi T."/>
            <person name="Morono Y."/>
            <person name="Uchiyama I."/>
            <person name="Ito T."/>
            <person name="Fujiyama A."/>
            <person name="Inagaki F."/>
            <person name="Takami H."/>
        </authorList>
    </citation>
    <scope>NUCLEOTIDE SEQUENCE</scope>
    <source>
        <strain evidence="1">Expedition CK06-06</strain>
    </source>
</reference>